<dbReference type="PANTHER" id="PTHR47657">
    <property type="entry name" value="STEROL REGULATORY ELEMENT-BINDING PROTEIN ECM22"/>
    <property type="match status" value="1"/>
</dbReference>
<dbReference type="HOGENOM" id="CLU_056033_0_0_1"/>
<accession>X0HXG3</accession>
<proteinExistence type="predicted"/>
<dbReference type="OrthoDB" id="1924260at2759"/>
<protein>
    <submittedName>
        <fullName evidence="1">Uncharacterized protein</fullName>
    </submittedName>
</protein>
<organism evidence="1">
    <name type="scientific">Fusarium oxysporum f. sp. conglutinans race 2 54008</name>
    <dbReference type="NCBI Taxonomy" id="1089457"/>
    <lineage>
        <taxon>Eukaryota</taxon>
        <taxon>Fungi</taxon>
        <taxon>Dikarya</taxon>
        <taxon>Ascomycota</taxon>
        <taxon>Pezizomycotina</taxon>
        <taxon>Sordariomycetes</taxon>
        <taxon>Hypocreomycetidae</taxon>
        <taxon>Hypocreales</taxon>
        <taxon>Nectriaceae</taxon>
        <taxon>Fusarium</taxon>
        <taxon>Fusarium oxysporum species complex</taxon>
    </lineage>
</organism>
<dbReference type="InterPro" id="IPR052400">
    <property type="entry name" value="Zn2-C6_fungal_TF"/>
</dbReference>
<evidence type="ECO:0000313" key="1">
    <source>
        <dbReference type="EMBL" id="EXL65789.1"/>
    </source>
</evidence>
<dbReference type="EMBL" id="JH659103">
    <property type="protein sequence ID" value="EXL65789.1"/>
    <property type="molecule type" value="Genomic_DNA"/>
</dbReference>
<reference evidence="1" key="1">
    <citation type="submission" date="2011-11" db="EMBL/GenBank/DDBJ databases">
        <title>The Genome Sequence of Fusarium oxysporum PHW808.</title>
        <authorList>
            <consortium name="The Broad Institute Genome Sequencing Platform"/>
            <person name="Ma L.-J."/>
            <person name="Gale L.R."/>
            <person name="Schwartz D.C."/>
            <person name="Zhou S."/>
            <person name="Corby-Kistler H."/>
            <person name="Young S.K."/>
            <person name="Zeng Q."/>
            <person name="Gargeya S."/>
            <person name="Fitzgerald M."/>
            <person name="Haas B."/>
            <person name="Abouelleil A."/>
            <person name="Alvarado L."/>
            <person name="Arachchi H.M."/>
            <person name="Berlin A."/>
            <person name="Brown A."/>
            <person name="Chapman S.B."/>
            <person name="Chen Z."/>
            <person name="Dunbar C."/>
            <person name="Freedman E."/>
            <person name="Gearin G."/>
            <person name="Goldberg J."/>
            <person name="Griggs A."/>
            <person name="Gujja S."/>
            <person name="Heiman D."/>
            <person name="Howarth C."/>
            <person name="Larson L."/>
            <person name="Lui A."/>
            <person name="MacDonald P.J.P."/>
            <person name="Montmayeur A."/>
            <person name="Murphy C."/>
            <person name="Neiman D."/>
            <person name="Pearson M."/>
            <person name="Priest M."/>
            <person name="Roberts A."/>
            <person name="Saif S."/>
            <person name="Shea T."/>
            <person name="Shenoy N."/>
            <person name="Sisk P."/>
            <person name="Stolte C."/>
            <person name="Sykes S."/>
            <person name="Wortman J."/>
            <person name="Nusbaum C."/>
            <person name="Birren B."/>
        </authorList>
    </citation>
    <scope>NUCLEOTIDE SEQUENCE [LARGE SCALE GENOMIC DNA]</scope>
    <source>
        <strain evidence="1">54008</strain>
    </source>
</reference>
<dbReference type="GO" id="GO:0000981">
    <property type="term" value="F:DNA-binding transcription factor activity, RNA polymerase II-specific"/>
    <property type="evidence" value="ECO:0007669"/>
    <property type="project" value="TreeGrafter"/>
</dbReference>
<dbReference type="Proteomes" id="UP000030676">
    <property type="component" value="Unassembled WGS sequence"/>
</dbReference>
<dbReference type="PANTHER" id="PTHR47657:SF12">
    <property type="entry name" value="ZN(II)2CYS6 TRANSCRIPTION FACTOR (EUROFUNG)"/>
    <property type="match status" value="1"/>
</dbReference>
<sequence>MNGVLALSAYQVASVNHCQHARRKAYQYQMLAIQDLRRCLSNFGPEHADGALVASMALLWLCEDMSSRSKISEGISAILQACHGLGHMSGFYHMLAKAWLPAADWNTTPKPDSENSNGLQRIMVEMQKFKAILREHEPDDDTWRQLRLLIALTQDLIDLDSSTQADKQFERIRVLRDYKLWLPLNGLLAGKNLSSTLMINAYLYTIALHAQRQMPQTYMIDQGVGIPSSCIDNVNPQYSEAFDQRVQELERRYLPQYLEEVGYIKSNWLDPYKESLLRLGLTSTLTLVMW</sequence>
<dbReference type="AlphaFoldDB" id="X0HXG3"/>
<gene>
    <name evidence="1" type="ORF">FOPG_18004</name>
</gene>
<reference evidence="1" key="2">
    <citation type="submission" date="2012-05" db="EMBL/GenBank/DDBJ databases">
        <title>The Genome Annotation of Fusarium oxysporum PHW808.</title>
        <authorList>
            <consortium name="The Broad Institute Genomics Platform"/>
            <person name="Ma L.-J."/>
            <person name="Corby-Kistler H."/>
            <person name="Broz K."/>
            <person name="Gale L.R."/>
            <person name="Jonkers W."/>
            <person name="O'Donnell K."/>
            <person name="Ploetz R."/>
            <person name="Steinberg C."/>
            <person name="Schwartz D.C."/>
            <person name="VanEtten H."/>
            <person name="Zhou S."/>
            <person name="Young S.K."/>
            <person name="Zeng Q."/>
            <person name="Gargeya S."/>
            <person name="Fitzgerald M."/>
            <person name="Abouelleil A."/>
            <person name="Alvarado L."/>
            <person name="Chapman S.B."/>
            <person name="Gainer-Dewar J."/>
            <person name="Goldberg J."/>
            <person name="Griggs A."/>
            <person name="Gujja S."/>
            <person name="Hansen M."/>
            <person name="Howarth C."/>
            <person name="Imamovic A."/>
            <person name="Ireland A."/>
            <person name="Larimer J."/>
            <person name="McCowan C."/>
            <person name="Murphy C."/>
            <person name="Pearson M."/>
            <person name="Poon T.W."/>
            <person name="Priest M."/>
            <person name="Roberts A."/>
            <person name="Saif S."/>
            <person name="Shea T."/>
            <person name="Sykes S."/>
            <person name="Wortman J."/>
            <person name="Nusbaum C."/>
            <person name="Birren B."/>
        </authorList>
    </citation>
    <scope>NUCLEOTIDE SEQUENCE</scope>
    <source>
        <strain evidence="1">54008</strain>
    </source>
</reference>
<name>X0HXG3_FUSOX</name>